<dbReference type="InterPro" id="IPR029787">
    <property type="entry name" value="Nucleotide_cyclase"/>
</dbReference>
<dbReference type="EC" id="2.7.7.65" evidence="1"/>
<keyword evidence="4" id="KW-0808">Transferase</keyword>
<dbReference type="PATRIC" id="fig|449.7.peg.2435"/>
<dbReference type="CDD" id="cd01949">
    <property type="entry name" value="GGDEF"/>
    <property type="match status" value="1"/>
</dbReference>
<dbReference type="GO" id="GO:0005886">
    <property type="term" value="C:plasma membrane"/>
    <property type="evidence" value="ECO:0007669"/>
    <property type="project" value="TreeGrafter"/>
</dbReference>
<comment type="catalytic activity">
    <reaction evidence="2">
        <text>2 GTP = 3',3'-c-di-GMP + 2 diphosphate</text>
        <dbReference type="Rhea" id="RHEA:24898"/>
        <dbReference type="ChEBI" id="CHEBI:33019"/>
        <dbReference type="ChEBI" id="CHEBI:37565"/>
        <dbReference type="ChEBI" id="CHEBI:58805"/>
        <dbReference type="EC" id="2.7.7.65"/>
    </reaction>
</comment>
<dbReference type="GO" id="GO:0052621">
    <property type="term" value="F:diguanylate cyclase activity"/>
    <property type="evidence" value="ECO:0007669"/>
    <property type="project" value="UniProtKB-EC"/>
</dbReference>
<dbReference type="HOGENOM" id="CLU_000445_11_16_6"/>
<evidence type="ECO:0000256" key="1">
    <source>
        <dbReference type="ARBA" id="ARBA00012528"/>
    </source>
</evidence>
<gene>
    <name evidence="4" type="ORF">LHA_2758</name>
</gene>
<dbReference type="SUPFAM" id="SSF55073">
    <property type="entry name" value="Nucleotide cyclase"/>
    <property type="match status" value="1"/>
</dbReference>
<dbReference type="GO" id="GO:1902201">
    <property type="term" value="P:negative regulation of bacterial-type flagellum-dependent cell motility"/>
    <property type="evidence" value="ECO:0007669"/>
    <property type="project" value="TreeGrafter"/>
</dbReference>
<evidence type="ECO:0000259" key="3">
    <source>
        <dbReference type="PROSITE" id="PS50887"/>
    </source>
</evidence>
<dbReference type="RefSeq" id="WP_045106889.1">
    <property type="nucleotide sequence ID" value="NZ_LN681225.1"/>
</dbReference>
<dbReference type="PANTHER" id="PTHR45138:SF9">
    <property type="entry name" value="DIGUANYLATE CYCLASE DGCM-RELATED"/>
    <property type="match status" value="1"/>
</dbReference>
<dbReference type="SMART" id="SM00267">
    <property type="entry name" value="GGDEF"/>
    <property type="match status" value="1"/>
</dbReference>
<protein>
    <recommendedName>
        <fullName evidence="1">diguanylate cyclase</fullName>
        <ecNumber evidence="1">2.7.7.65</ecNumber>
    </recommendedName>
</protein>
<accession>A0A0A8USP8</accession>
<dbReference type="Proteomes" id="UP000032803">
    <property type="component" value="Chromosome I"/>
</dbReference>
<dbReference type="Gene3D" id="3.30.70.270">
    <property type="match status" value="1"/>
</dbReference>
<proteinExistence type="predicted"/>
<feature type="domain" description="GGDEF" evidence="3">
    <location>
        <begin position="1"/>
        <end position="103"/>
    </location>
</feature>
<dbReference type="AlphaFoldDB" id="A0A0A8USP8"/>
<evidence type="ECO:0000313" key="5">
    <source>
        <dbReference type="Proteomes" id="UP000032803"/>
    </source>
</evidence>
<dbReference type="InterPro" id="IPR043128">
    <property type="entry name" value="Rev_trsase/Diguanyl_cyclase"/>
</dbReference>
<keyword evidence="5" id="KW-1185">Reference proteome</keyword>
<reference evidence="5" key="1">
    <citation type="submission" date="2014-09" db="EMBL/GenBank/DDBJ databases">
        <authorList>
            <person name="Gomez-Valero L."/>
        </authorList>
    </citation>
    <scope>NUCLEOTIDE SEQUENCE [LARGE SCALE GENOMIC DNA]</scope>
    <source>
        <strain evidence="5">ATCC35250</strain>
    </source>
</reference>
<dbReference type="PANTHER" id="PTHR45138">
    <property type="entry name" value="REGULATORY COMPONENTS OF SENSORY TRANSDUCTION SYSTEM"/>
    <property type="match status" value="1"/>
</dbReference>
<evidence type="ECO:0000313" key="4">
    <source>
        <dbReference type="EMBL" id="CEK11758.1"/>
    </source>
</evidence>
<dbReference type="InterPro" id="IPR000160">
    <property type="entry name" value="GGDEF_dom"/>
</dbReference>
<keyword evidence="4" id="KW-0548">Nucleotidyltransferase</keyword>
<dbReference type="STRING" id="449.LHA_2758"/>
<evidence type="ECO:0000256" key="2">
    <source>
        <dbReference type="ARBA" id="ARBA00034247"/>
    </source>
</evidence>
<name>A0A0A8USP8_LEGHA</name>
<dbReference type="EMBL" id="LN681225">
    <property type="protein sequence ID" value="CEK11758.1"/>
    <property type="molecule type" value="Genomic_DNA"/>
</dbReference>
<dbReference type="PROSITE" id="PS50887">
    <property type="entry name" value="GGDEF"/>
    <property type="match status" value="1"/>
</dbReference>
<dbReference type="KEGG" id="lha:LHA_2758"/>
<dbReference type="InterPro" id="IPR050469">
    <property type="entry name" value="Diguanylate_Cyclase"/>
</dbReference>
<dbReference type="NCBIfam" id="TIGR00254">
    <property type="entry name" value="GGDEF"/>
    <property type="match status" value="1"/>
</dbReference>
<dbReference type="GO" id="GO:0043709">
    <property type="term" value="P:cell adhesion involved in single-species biofilm formation"/>
    <property type="evidence" value="ECO:0007669"/>
    <property type="project" value="TreeGrafter"/>
</dbReference>
<dbReference type="Pfam" id="PF00990">
    <property type="entry name" value="GGDEF"/>
    <property type="match status" value="1"/>
</dbReference>
<sequence>MGDLDHFKKVNDQFGHLAGDEVLRIFGNLLKQHACPNDDYCHYGGEEFLLVLPKVEKNLALERAEQLRSALSVAPIIYGASVLSVTASFGVATSPYDGQTGDE</sequence>
<organism evidence="4 5">
    <name type="scientific">Legionella hackeliae</name>
    <dbReference type="NCBI Taxonomy" id="449"/>
    <lineage>
        <taxon>Bacteria</taxon>
        <taxon>Pseudomonadati</taxon>
        <taxon>Pseudomonadota</taxon>
        <taxon>Gammaproteobacteria</taxon>
        <taxon>Legionellales</taxon>
        <taxon>Legionellaceae</taxon>
        <taxon>Legionella</taxon>
    </lineage>
</organism>